<comment type="caution">
    <text evidence="1">The sequence shown here is derived from an EMBL/GenBank/DDBJ whole genome shotgun (WGS) entry which is preliminary data.</text>
</comment>
<accession>A0A4C1ZQX2</accession>
<dbReference type="AlphaFoldDB" id="A0A4C1ZQX2"/>
<keyword evidence="2" id="KW-1185">Reference proteome</keyword>
<evidence type="ECO:0000313" key="1">
    <source>
        <dbReference type="EMBL" id="GBP89514.1"/>
    </source>
</evidence>
<gene>
    <name evidence="1" type="ORF">EVAR_67262_1</name>
</gene>
<evidence type="ECO:0000313" key="2">
    <source>
        <dbReference type="Proteomes" id="UP000299102"/>
    </source>
</evidence>
<dbReference type="OrthoDB" id="10052506at2759"/>
<reference evidence="1 2" key="1">
    <citation type="journal article" date="2019" name="Commun. Biol.">
        <title>The bagworm genome reveals a unique fibroin gene that provides high tensile strength.</title>
        <authorList>
            <person name="Kono N."/>
            <person name="Nakamura H."/>
            <person name="Ohtoshi R."/>
            <person name="Tomita M."/>
            <person name="Numata K."/>
            <person name="Arakawa K."/>
        </authorList>
    </citation>
    <scope>NUCLEOTIDE SEQUENCE [LARGE SCALE GENOMIC DNA]</scope>
</reference>
<name>A0A4C1ZQX2_EUMVA</name>
<proteinExistence type="predicted"/>
<dbReference type="EMBL" id="BGZK01002005">
    <property type="protein sequence ID" value="GBP89514.1"/>
    <property type="molecule type" value="Genomic_DNA"/>
</dbReference>
<organism evidence="1 2">
    <name type="scientific">Eumeta variegata</name>
    <name type="common">Bagworm moth</name>
    <name type="synonym">Eumeta japonica</name>
    <dbReference type="NCBI Taxonomy" id="151549"/>
    <lineage>
        <taxon>Eukaryota</taxon>
        <taxon>Metazoa</taxon>
        <taxon>Ecdysozoa</taxon>
        <taxon>Arthropoda</taxon>
        <taxon>Hexapoda</taxon>
        <taxon>Insecta</taxon>
        <taxon>Pterygota</taxon>
        <taxon>Neoptera</taxon>
        <taxon>Endopterygota</taxon>
        <taxon>Lepidoptera</taxon>
        <taxon>Glossata</taxon>
        <taxon>Ditrysia</taxon>
        <taxon>Tineoidea</taxon>
        <taxon>Psychidae</taxon>
        <taxon>Oiketicinae</taxon>
        <taxon>Eumeta</taxon>
    </lineage>
</organism>
<protein>
    <submittedName>
        <fullName evidence="1">Uncharacterized protein</fullName>
    </submittedName>
</protein>
<dbReference type="Proteomes" id="UP000299102">
    <property type="component" value="Unassembled WGS sequence"/>
</dbReference>
<sequence>MPRSRSVGQLRPDDRVCCRVSLANSRCARLLTFQGTLEPIQEERAERLIDEEVLKDPLNVKKLKYQENVLGKNVTTPTYVDISLPNFRFLRRTASSRLHPLAVHDPDLFSPSQFHVRRGLPDDTQTLGFRSGSESESCLVLLRMSSFWIRHHE</sequence>